<evidence type="ECO:0000313" key="7">
    <source>
        <dbReference type="EMBL" id="TFE37398.1"/>
    </source>
</evidence>
<gene>
    <name evidence="7" type="ORF">E2553_38600</name>
</gene>
<comment type="subcellular location">
    <subcellularLocation>
        <location evidence="1">Membrane</location>
        <topology evidence="1">Multi-pass membrane protein</topology>
    </subcellularLocation>
</comment>
<feature type="transmembrane region" description="Helical" evidence="5">
    <location>
        <begin position="254"/>
        <end position="275"/>
    </location>
</feature>
<feature type="transmembrane region" description="Helical" evidence="5">
    <location>
        <begin position="144"/>
        <end position="163"/>
    </location>
</feature>
<dbReference type="PROSITE" id="PS50850">
    <property type="entry name" value="MFS"/>
    <property type="match status" value="1"/>
</dbReference>
<dbReference type="Pfam" id="PF07690">
    <property type="entry name" value="MFS_1"/>
    <property type="match status" value="1"/>
</dbReference>
<protein>
    <submittedName>
        <fullName evidence="7">MFS transporter</fullName>
    </submittedName>
</protein>
<dbReference type="GO" id="GO:0005886">
    <property type="term" value="C:plasma membrane"/>
    <property type="evidence" value="ECO:0007669"/>
    <property type="project" value="TreeGrafter"/>
</dbReference>
<dbReference type="InterPro" id="IPR005829">
    <property type="entry name" value="Sugar_transporter_CS"/>
</dbReference>
<evidence type="ECO:0000256" key="2">
    <source>
        <dbReference type="ARBA" id="ARBA00022692"/>
    </source>
</evidence>
<keyword evidence="2 5" id="KW-0812">Transmembrane</keyword>
<evidence type="ECO:0000256" key="4">
    <source>
        <dbReference type="ARBA" id="ARBA00023136"/>
    </source>
</evidence>
<dbReference type="Proteomes" id="UP000297385">
    <property type="component" value="Unassembled WGS sequence"/>
</dbReference>
<evidence type="ECO:0000256" key="3">
    <source>
        <dbReference type="ARBA" id="ARBA00022989"/>
    </source>
</evidence>
<sequence length="417" mass="43612">MDTPGKHDSAYEFKTVLLLAVGFGLVGLDRWMVAPLFPYMMRDLGLNFQQLGNLIGVLAIAWGAWAIASGPISDRIGCKKILVWTMIAFSLLSSFSGLATGFASLMLIRGIMGVAEGAFTPASVAATSEASLASRRGFNLGFQMSMFSLLGLGVAPILATQLLRIVPSWHWVFMVSAVPGLIVAALYARILRDRPRTGTVGASSLNHPKVQWRSIFASRNVVVAIAAMLCAMSGIFVVGAMVPTYLVAVLHLNAQSMGFVASALGFGGFIGSFGLSGLSDYVGRKVAAIGAFAVAAVLLFVFARTGAEPAKLFALLFGISMCSIGLLSLLSGPIATEAAPTGLVASTIGLISGIGEIFGGGVAPAIAGYVAQNFGLPHVFYFALGGLALGVFVVLALVETAPRRRGRSRCRRKNLSK</sequence>
<feature type="transmembrane region" description="Helical" evidence="5">
    <location>
        <begin position="16"/>
        <end position="39"/>
    </location>
</feature>
<comment type="caution">
    <text evidence="7">The sequence shown here is derived from an EMBL/GenBank/DDBJ whole genome shotgun (WGS) entry which is preliminary data.</text>
</comment>
<feature type="transmembrane region" description="Helical" evidence="5">
    <location>
        <begin position="342"/>
        <end position="367"/>
    </location>
</feature>
<name>A0A4Y8MIZ9_9BURK</name>
<dbReference type="GO" id="GO:0046943">
    <property type="term" value="F:carboxylic acid transmembrane transporter activity"/>
    <property type="evidence" value="ECO:0007669"/>
    <property type="project" value="TreeGrafter"/>
</dbReference>
<proteinExistence type="predicted"/>
<feature type="domain" description="Major facilitator superfamily (MFS) profile" evidence="6">
    <location>
        <begin position="15"/>
        <end position="402"/>
    </location>
</feature>
<feature type="transmembrane region" description="Helical" evidence="5">
    <location>
        <begin position="287"/>
        <end position="306"/>
    </location>
</feature>
<feature type="transmembrane region" description="Helical" evidence="5">
    <location>
        <begin position="51"/>
        <end position="69"/>
    </location>
</feature>
<reference evidence="7 8" key="1">
    <citation type="submission" date="2019-03" db="EMBL/GenBank/DDBJ databases">
        <title>Complete Genome Sequence of Paraburkholderia dipogonis ICMP 19430T, a Nitrogen-fixing Symbiont of the South African Invasive Legume Dipogon lignosus in New Zealand.</title>
        <authorList>
            <person name="De Meyer S.E."/>
        </authorList>
    </citation>
    <scope>NUCLEOTIDE SEQUENCE [LARGE SCALE GENOMIC DNA]</scope>
    <source>
        <strain evidence="7 8">ICMP 19430</strain>
    </source>
</reference>
<keyword evidence="4 5" id="KW-0472">Membrane</keyword>
<feature type="transmembrane region" description="Helical" evidence="5">
    <location>
        <begin position="169"/>
        <end position="188"/>
    </location>
</feature>
<feature type="transmembrane region" description="Helical" evidence="5">
    <location>
        <begin position="81"/>
        <end position="108"/>
    </location>
</feature>
<organism evidence="7 8">
    <name type="scientific">Paraburkholderia dipogonis</name>
    <dbReference type="NCBI Taxonomy" id="1211383"/>
    <lineage>
        <taxon>Bacteria</taxon>
        <taxon>Pseudomonadati</taxon>
        <taxon>Pseudomonadota</taxon>
        <taxon>Betaproteobacteria</taxon>
        <taxon>Burkholderiales</taxon>
        <taxon>Burkholderiaceae</taxon>
        <taxon>Paraburkholderia</taxon>
    </lineage>
</organism>
<dbReference type="PANTHER" id="PTHR23508:SF10">
    <property type="entry name" value="CARBOXYLIC ACID TRANSPORTER PROTEIN HOMOLOG"/>
    <property type="match status" value="1"/>
</dbReference>
<dbReference type="PROSITE" id="PS00216">
    <property type="entry name" value="SUGAR_TRANSPORT_1"/>
    <property type="match status" value="1"/>
</dbReference>
<evidence type="ECO:0000256" key="5">
    <source>
        <dbReference type="SAM" id="Phobius"/>
    </source>
</evidence>
<dbReference type="EMBL" id="SNVI01000005">
    <property type="protein sequence ID" value="TFE37398.1"/>
    <property type="molecule type" value="Genomic_DNA"/>
</dbReference>
<evidence type="ECO:0000259" key="6">
    <source>
        <dbReference type="PROSITE" id="PS50850"/>
    </source>
</evidence>
<dbReference type="InterPro" id="IPR036259">
    <property type="entry name" value="MFS_trans_sf"/>
</dbReference>
<dbReference type="PANTHER" id="PTHR23508">
    <property type="entry name" value="CARBOXYLIC ACID TRANSPORTER PROTEIN HOMOLOG"/>
    <property type="match status" value="1"/>
</dbReference>
<accession>A0A4Y8MIZ9</accession>
<feature type="transmembrane region" description="Helical" evidence="5">
    <location>
        <begin position="221"/>
        <end position="242"/>
    </location>
</feature>
<evidence type="ECO:0000256" key="1">
    <source>
        <dbReference type="ARBA" id="ARBA00004141"/>
    </source>
</evidence>
<feature type="transmembrane region" description="Helical" evidence="5">
    <location>
        <begin position="379"/>
        <end position="398"/>
    </location>
</feature>
<dbReference type="AlphaFoldDB" id="A0A4Y8MIZ9"/>
<dbReference type="Gene3D" id="1.20.1250.20">
    <property type="entry name" value="MFS general substrate transporter like domains"/>
    <property type="match status" value="2"/>
</dbReference>
<evidence type="ECO:0000313" key="8">
    <source>
        <dbReference type="Proteomes" id="UP000297385"/>
    </source>
</evidence>
<dbReference type="SUPFAM" id="SSF103473">
    <property type="entry name" value="MFS general substrate transporter"/>
    <property type="match status" value="1"/>
</dbReference>
<keyword evidence="3 5" id="KW-1133">Transmembrane helix</keyword>
<feature type="transmembrane region" description="Helical" evidence="5">
    <location>
        <begin position="312"/>
        <end position="330"/>
    </location>
</feature>
<dbReference type="RefSeq" id="WP_134465927.1">
    <property type="nucleotide sequence ID" value="NZ_JBHSXU010000003.1"/>
</dbReference>
<dbReference type="InterPro" id="IPR011701">
    <property type="entry name" value="MFS"/>
</dbReference>
<dbReference type="InterPro" id="IPR020846">
    <property type="entry name" value="MFS_dom"/>
</dbReference>